<gene>
    <name evidence="3" type="primary">ATXR2</name>
    <name evidence="3" type="ORF">MA16_Dca010310</name>
</gene>
<feature type="region of interest" description="Disordered" evidence="1">
    <location>
        <begin position="203"/>
        <end position="237"/>
    </location>
</feature>
<evidence type="ECO:0000313" key="3">
    <source>
        <dbReference type="EMBL" id="PKU70189.1"/>
    </source>
</evidence>
<keyword evidence="2" id="KW-0812">Transmembrane</keyword>
<evidence type="ECO:0000256" key="1">
    <source>
        <dbReference type="SAM" id="MobiDB-lite"/>
    </source>
</evidence>
<feature type="transmembrane region" description="Helical" evidence="2">
    <location>
        <begin position="135"/>
        <end position="159"/>
    </location>
</feature>
<feature type="compositionally biased region" description="Basic residues" evidence="1">
    <location>
        <begin position="203"/>
        <end position="217"/>
    </location>
</feature>
<feature type="transmembrane region" description="Helical" evidence="2">
    <location>
        <begin position="29"/>
        <end position="53"/>
    </location>
</feature>
<keyword evidence="4" id="KW-1185">Reference proteome</keyword>
<reference evidence="3 4" key="1">
    <citation type="journal article" date="2016" name="Sci. Rep.">
        <title>The Dendrobium catenatum Lindl. genome sequence provides insights into polysaccharide synthase, floral development and adaptive evolution.</title>
        <authorList>
            <person name="Zhang G.Q."/>
            <person name="Xu Q."/>
            <person name="Bian C."/>
            <person name="Tsai W.C."/>
            <person name="Yeh C.M."/>
            <person name="Liu K.W."/>
            <person name="Yoshida K."/>
            <person name="Zhang L.S."/>
            <person name="Chang S.B."/>
            <person name="Chen F."/>
            <person name="Shi Y."/>
            <person name="Su Y.Y."/>
            <person name="Zhang Y.Q."/>
            <person name="Chen L.J."/>
            <person name="Yin Y."/>
            <person name="Lin M."/>
            <person name="Huang H."/>
            <person name="Deng H."/>
            <person name="Wang Z.W."/>
            <person name="Zhu S.L."/>
            <person name="Zhao X."/>
            <person name="Deng C."/>
            <person name="Niu S.C."/>
            <person name="Huang J."/>
            <person name="Wang M."/>
            <person name="Liu G.H."/>
            <person name="Yang H.J."/>
            <person name="Xiao X.J."/>
            <person name="Hsiao Y.Y."/>
            <person name="Wu W.L."/>
            <person name="Chen Y.Y."/>
            <person name="Mitsuda N."/>
            <person name="Ohme-Takagi M."/>
            <person name="Luo Y.B."/>
            <person name="Van de Peer Y."/>
            <person name="Liu Z.J."/>
        </authorList>
    </citation>
    <scope>NUCLEOTIDE SEQUENCE [LARGE SCALE GENOMIC DNA]</scope>
    <source>
        <tissue evidence="3">The whole plant</tissue>
    </source>
</reference>
<dbReference type="Proteomes" id="UP000233837">
    <property type="component" value="Unassembled WGS sequence"/>
</dbReference>
<proteinExistence type="predicted"/>
<dbReference type="AlphaFoldDB" id="A0A2I0W3E9"/>
<evidence type="ECO:0000256" key="2">
    <source>
        <dbReference type="SAM" id="Phobius"/>
    </source>
</evidence>
<accession>A0A2I0W3E9</accession>
<keyword evidence="3" id="KW-0808">Transferase</keyword>
<reference evidence="3 4" key="2">
    <citation type="journal article" date="2017" name="Nature">
        <title>The Apostasia genome and the evolution of orchids.</title>
        <authorList>
            <person name="Zhang G.Q."/>
            <person name="Liu K.W."/>
            <person name="Li Z."/>
            <person name="Lohaus R."/>
            <person name="Hsiao Y.Y."/>
            <person name="Niu S.C."/>
            <person name="Wang J.Y."/>
            <person name="Lin Y.C."/>
            <person name="Xu Q."/>
            <person name="Chen L.J."/>
            <person name="Yoshida K."/>
            <person name="Fujiwara S."/>
            <person name="Wang Z.W."/>
            <person name="Zhang Y.Q."/>
            <person name="Mitsuda N."/>
            <person name="Wang M."/>
            <person name="Liu G.H."/>
            <person name="Pecoraro L."/>
            <person name="Huang H.X."/>
            <person name="Xiao X.J."/>
            <person name="Lin M."/>
            <person name="Wu X.Y."/>
            <person name="Wu W.L."/>
            <person name="Chen Y.Y."/>
            <person name="Chang S.B."/>
            <person name="Sakamoto S."/>
            <person name="Ohme-Takagi M."/>
            <person name="Yagi M."/>
            <person name="Zeng S.J."/>
            <person name="Shen C.Y."/>
            <person name="Yeh C.M."/>
            <person name="Luo Y.B."/>
            <person name="Tsai W.C."/>
            <person name="Van de Peer Y."/>
            <person name="Liu Z.J."/>
        </authorList>
    </citation>
    <scope>NUCLEOTIDE SEQUENCE [LARGE SCALE GENOMIC DNA]</scope>
    <source>
        <tissue evidence="3">The whole plant</tissue>
    </source>
</reference>
<dbReference type="GO" id="GO:0008168">
    <property type="term" value="F:methyltransferase activity"/>
    <property type="evidence" value="ECO:0007669"/>
    <property type="project" value="UniProtKB-KW"/>
</dbReference>
<protein>
    <submittedName>
        <fullName evidence="3">Histone-lysine N-methyltransferase ATXR2</fullName>
    </submittedName>
</protein>
<dbReference type="STRING" id="906689.A0A2I0W3E9"/>
<feature type="transmembrane region" description="Helical" evidence="2">
    <location>
        <begin position="240"/>
        <end position="265"/>
    </location>
</feature>
<name>A0A2I0W3E9_9ASPA</name>
<evidence type="ECO:0000313" key="4">
    <source>
        <dbReference type="Proteomes" id="UP000233837"/>
    </source>
</evidence>
<keyword evidence="2" id="KW-1133">Transmembrane helix</keyword>
<keyword evidence="2" id="KW-0472">Membrane</keyword>
<dbReference type="EMBL" id="KZ502946">
    <property type="protein sequence ID" value="PKU70189.1"/>
    <property type="molecule type" value="Genomic_DNA"/>
</dbReference>
<dbReference type="GO" id="GO:0032259">
    <property type="term" value="P:methylation"/>
    <property type="evidence" value="ECO:0007669"/>
    <property type="project" value="UniProtKB-KW"/>
</dbReference>
<sequence>MRLQFSGGLCVGVTEDILNVLRKYSKFRYYFCILLMDLGFWHSQAFGLFQFLVNKVGYSIGTHYPGYWLMDPSSVLITVDLSVKEQIAVDVEATPLLGDNTIAMESAEVSGGVSVSAIDLGGGSFVLIFAFMDNLESFCIALICVSFLSTMLVISFTILRYRRLKQSLFENSKRPSSHNSTNDCNLSFLLEAWKPIAMGFKRRRRRKNKMEGKKRKRRMEEENKNGGKWKRKKKEVERRGAGPMGVLPLFTLCISIGVVVLSSAARVI</sequence>
<keyword evidence="3" id="KW-0489">Methyltransferase</keyword>
<organism evidence="3 4">
    <name type="scientific">Dendrobium catenatum</name>
    <dbReference type="NCBI Taxonomy" id="906689"/>
    <lineage>
        <taxon>Eukaryota</taxon>
        <taxon>Viridiplantae</taxon>
        <taxon>Streptophyta</taxon>
        <taxon>Embryophyta</taxon>
        <taxon>Tracheophyta</taxon>
        <taxon>Spermatophyta</taxon>
        <taxon>Magnoliopsida</taxon>
        <taxon>Liliopsida</taxon>
        <taxon>Asparagales</taxon>
        <taxon>Orchidaceae</taxon>
        <taxon>Epidendroideae</taxon>
        <taxon>Malaxideae</taxon>
        <taxon>Dendrobiinae</taxon>
        <taxon>Dendrobium</taxon>
    </lineage>
</organism>